<keyword evidence="10" id="KW-1185">Reference proteome</keyword>
<evidence type="ECO:0000259" key="7">
    <source>
        <dbReference type="PROSITE" id="PS50045"/>
    </source>
</evidence>
<evidence type="ECO:0000256" key="6">
    <source>
        <dbReference type="PROSITE-ProRule" id="PRU00169"/>
    </source>
</evidence>
<evidence type="ECO:0000259" key="8">
    <source>
        <dbReference type="PROSITE" id="PS50110"/>
    </source>
</evidence>
<organism evidence="9 10">
    <name type="scientific">Desulfopila aestuarii DSM 18488</name>
    <dbReference type="NCBI Taxonomy" id="1121416"/>
    <lineage>
        <taxon>Bacteria</taxon>
        <taxon>Pseudomonadati</taxon>
        <taxon>Thermodesulfobacteriota</taxon>
        <taxon>Desulfobulbia</taxon>
        <taxon>Desulfobulbales</taxon>
        <taxon>Desulfocapsaceae</taxon>
        <taxon>Desulfopila</taxon>
    </lineage>
</organism>
<dbReference type="Gene3D" id="1.10.8.60">
    <property type="match status" value="1"/>
</dbReference>
<evidence type="ECO:0000256" key="3">
    <source>
        <dbReference type="ARBA" id="ARBA00023015"/>
    </source>
</evidence>
<dbReference type="AlphaFoldDB" id="A0A1M7YAE1"/>
<keyword evidence="5" id="KW-0804">Transcription</keyword>
<dbReference type="Proteomes" id="UP000184603">
    <property type="component" value="Unassembled WGS sequence"/>
</dbReference>
<dbReference type="PROSITE" id="PS00688">
    <property type="entry name" value="SIGMA54_INTERACT_3"/>
    <property type="match status" value="1"/>
</dbReference>
<dbReference type="GO" id="GO:0006355">
    <property type="term" value="P:regulation of DNA-templated transcription"/>
    <property type="evidence" value="ECO:0007669"/>
    <property type="project" value="InterPro"/>
</dbReference>
<evidence type="ECO:0000256" key="2">
    <source>
        <dbReference type="ARBA" id="ARBA00022840"/>
    </source>
</evidence>
<dbReference type="EMBL" id="FRFE01000014">
    <property type="protein sequence ID" value="SHO49605.1"/>
    <property type="molecule type" value="Genomic_DNA"/>
</dbReference>
<evidence type="ECO:0000256" key="4">
    <source>
        <dbReference type="ARBA" id="ARBA00023125"/>
    </source>
</evidence>
<dbReference type="SMART" id="SM00448">
    <property type="entry name" value="REC"/>
    <property type="match status" value="1"/>
</dbReference>
<dbReference type="GO" id="GO:0000160">
    <property type="term" value="P:phosphorelay signal transduction system"/>
    <property type="evidence" value="ECO:0007669"/>
    <property type="project" value="InterPro"/>
</dbReference>
<dbReference type="Gene3D" id="3.40.50.300">
    <property type="entry name" value="P-loop containing nucleotide triphosphate hydrolases"/>
    <property type="match status" value="1"/>
</dbReference>
<keyword evidence="4" id="KW-0238">DNA-binding</keyword>
<keyword evidence="2" id="KW-0067">ATP-binding</keyword>
<dbReference type="SMART" id="SM00382">
    <property type="entry name" value="AAA"/>
    <property type="match status" value="1"/>
</dbReference>
<dbReference type="PROSITE" id="PS50045">
    <property type="entry name" value="SIGMA54_INTERACT_4"/>
    <property type="match status" value="1"/>
</dbReference>
<dbReference type="PRINTS" id="PR01590">
    <property type="entry name" value="HTHFIS"/>
</dbReference>
<feature type="domain" description="Sigma-54 factor interaction" evidence="7">
    <location>
        <begin position="143"/>
        <end position="372"/>
    </location>
</feature>
<proteinExistence type="predicted"/>
<dbReference type="RefSeq" id="WP_073614272.1">
    <property type="nucleotide sequence ID" value="NZ_FRFE01000014.1"/>
</dbReference>
<accession>A0A1M7YAE1</accession>
<dbReference type="InterPro" id="IPR001789">
    <property type="entry name" value="Sig_transdc_resp-reg_receiver"/>
</dbReference>
<evidence type="ECO:0000256" key="5">
    <source>
        <dbReference type="ARBA" id="ARBA00023163"/>
    </source>
</evidence>
<dbReference type="FunFam" id="3.40.50.300:FF:000006">
    <property type="entry name" value="DNA-binding transcriptional regulator NtrC"/>
    <property type="match status" value="1"/>
</dbReference>
<dbReference type="Gene3D" id="1.10.10.60">
    <property type="entry name" value="Homeodomain-like"/>
    <property type="match status" value="1"/>
</dbReference>
<gene>
    <name evidence="9" type="ORF">SAMN02745220_02928</name>
</gene>
<dbReference type="InterPro" id="IPR027417">
    <property type="entry name" value="P-loop_NTPase"/>
</dbReference>
<evidence type="ECO:0000256" key="1">
    <source>
        <dbReference type="ARBA" id="ARBA00022741"/>
    </source>
</evidence>
<dbReference type="PANTHER" id="PTHR32071">
    <property type="entry name" value="TRANSCRIPTIONAL REGULATORY PROTEIN"/>
    <property type="match status" value="1"/>
</dbReference>
<dbReference type="InterPro" id="IPR002197">
    <property type="entry name" value="HTH_Fis"/>
</dbReference>
<dbReference type="CDD" id="cd00009">
    <property type="entry name" value="AAA"/>
    <property type="match status" value="1"/>
</dbReference>
<dbReference type="Pfam" id="PF25601">
    <property type="entry name" value="AAA_lid_14"/>
    <property type="match status" value="1"/>
</dbReference>
<dbReference type="PROSITE" id="PS00676">
    <property type="entry name" value="SIGMA54_INTERACT_2"/>
    <property type="match status" value="1"/>
</dbReference>
<dbReference type="GO" id="GO:0005524">
    <property type="term" value="F:ATP binding"/>
    <property type="evidence" value="ECO:0007669"/>
    <property type="project" value="UniProtKB-KW"/>
</dbReference>
<dbReference type="Gene3D" id="3.40.50.2300">
    <property type="match status" value="1"/>
</dbReference>
<dbReference type="GO" id="GO:0043565">
    <property type="term" value="F:sequence-specific DNA binding"/>
    <property type="evidence" value="ECO:0007669"/>
    <property type="project" value="InterPro"/>
</dbReference>
<dbReference type="Pfam" id="PF02954">
    <property type="entry name" value="HTH_8"/>
    <property type="match status" value="1"/>
</dbReference>
<protein>
    <submittedName>
        <fullName evidence="9">Two-component system, NtrC family, response regulator</fullName>
    </submittedName>
</protein>
<sequence>MRGSILVIEDDQDMCELLIAGLGRRDFTVSTYTSGKAGLAAVYARSADVVLADINLPDMNGLDICKAIATDSPDIPVVIMTAFGSMDTAIAAIRSGAYDFVTKPLDMDILAMSLDRAVRYRNLQQKVKMLSDAAMEPRRFENLLGESPVMEELFSQLSRIADSEASLLITGESGSGKELTARAVHNHSRRKDNPLVTINCAAMPGQLLESELFGHKKGAFTDARTSTKGLFLEADGGTLFLDEVGEIPLDLQPKLLRALEERCVRPVGGATELPFDVRIIAATNRDLESAVEDGLFREDLFYRLNVIQIEMPPLRSRGTDILLLAGKFIEHFAARQNKAVTGLATGVAEKLLEYSWPGNVRELRNAIEHAVALTRFDKLVIDDLPEKIRIFRNDYIVVGDQDPMELISMEEMERRYILHVLKSTGGNRTLTARILKVDRKTLYRKLQRYEEE</sequence>
<dbReference type="PROSITE" id="PS50110">
    <property type="entry name" value="RESPONSE_REGULATORY"/>
    <property type="match status" value="1"/>
</dbReference>
<feature type="modified residue" description="4-aspartylphosphate" evidence="6">
    <location>
        <position position="53"/>
    </location>
</feature>
<dbReference type="Pfam" id="PF00072">
    <property type="entry name" value="Response_reg"/>
    <property type="match status" value="1"/>
</dbReference>
<dbReference type="InterPro" id="IPR002078">
    <property type="entry name" value="Sigma_54_int"/>
</dbReference>
<dbReference type="InterPro" id="IPR009057">
    <property type="entry name" value="Homeodomain-like_sf"/>
</dbReference>
<dbReference type="InterPro" id="IPR003593">
    <property type="entry name" value="AAA+_ATPase"/>
</dbReference>
<dbReference type="OrthoDB" id="9763792at2"/>
<dbReference type="SUPFAM" id="SSF52172">
    <property type="entry name" value="CheY-like"/>
    <property type="match status" value="1"/>
</dbReference>
<name>A0A1M7YAE1_9BACT</name>
<keyword evidence="6" id="KW-0597">Phosphoprotein</keyword>
<dbReference type="SUPFAM" id="SSF52540">
    <property type="entry name" value="P-loop containing nucleoside triphosphate hydrolases"/>
    <property type="match status" value="1"/>
</dbReference>
<dbReference type="InterPro" id="IPR011006">
    <property type="entry name" value="CheY-like_superfamily"/>
</dbReference>
<dbReference type="Pfam" id="PF00158">
    <property type="entry name" value="Sigma54_activat"/>
    <property type="match status" value="1"/>
</dbReference>
<dbReference type="InterPro" id="IPR058031">
    <property type="entry name" value="AAA_lid_NorR"/>
</dbReference>
<keyword evidence="1" id="KW-0547">Nucleotide-binding</keyword>
<dbReference type="SUPFAM" id="SSF46689">
    <property type="entry name" value="Homeodomain-like"/>
    <property type="match status" value="1"/>
</dbReference>
<dbReference type="InterPro" id="IPR025944">
    <property type="entry name" value="Sigma_54_int_dom_CS"/>
</dbReference>
<reference evidence="9 10" key="1">
    <citation type="submission" date="2016-12" db="EMBL/GenBank/DDBJ databases">
        <authorList>
            <person name="Song W.-J."/>
            <person name="Kurnit D.M."/>
        </authorList>
    </citation>
    <scope>NUCLEOTIDE SEQUENCE [LARGE SCALE GENOMIC DNA]</scope>
    <source>
        <strain evidence="9 10">DSM 18488</strain>
    </source>
</reference>
<evidence type="ECO:0000313" key="9">
    <source>
        <dbReference type="EMBL" id="SHO49605.1"/>
    </source>
</evidence>
<keyword evidence="3" id="KW-0805">Transcription regulation</keyword>
<dbReference type="InterPro" id="IPR025943">
    <property type="entry name" value="Sigma_54_int_dom_ATP-bd_2"/>
</dbReference>
<evidence type="ECO:0000313" key="10">
    <source>
        <dbReference type="Proteomes" id="UP000184603"/>
    </source>
</evidence>
<dbReference type="STRING" id="1121416.SAMN02745220_02928"/>
<feature type="domain" description="Response regulatory" evidence="8">
    <location>
        <begin position="4"/>
        <end position="118"/>
    </location>
</feature>